<dbReference type="EMBL" id="CP003620">
    <property type="protein sequence ID" value="AFZ11564.1"/>
    <property type="molecule type" value="Genomic_DNA"/>
</dbReference>
<keyword evidence="2" id="KW-1185">Reference proteome</keyword>
<gene>
    <name evidence="1" type="ORF">Cri9333_0621</name>
</gene>
<dbReference type="HOGENOM" id="CLU_1934524_0_0_3"/>
<evidence type="ECO:0000313" key="2">
    <source>
        <dbReference type="Proteomes" id="UP000010472"/>
    </source>
</evidence>
<sequence length="130" mass="14976">MQTTHLLPPASTPITKFLPPYPTSRRAKMLDAVARLESTILMLVGHDCDPEAILLLAELGFSFLYSDECQERFIDVGMQAALEIYECSTINAEYEDTITDINNPRNWGFYQKATEIWKRQEKELGIQQRY</sequence>
<proteinExistence type="predicted"/>
<name>K9VVJ5_9CYAN</name>
<dbReference type="AlphaFoldDB" id="K9VVJ5"/>
<protein>
    <submittedName>
        <fullName evidence="1">Uncharacterized protein</fullName>
    </submittedName>
</protein>
<evidence type="ECO:0000313" key="1">
    <source>
        <dbReference type="EMBL" id="AFZ11564.1"/>
    </source>
</evidence>
<accession>K9VVJ5</accession>
<dbReference type="RefSeq" id="WP_015201698.1">
    <property type="nucleotide sequence ID" value="NC_019753.1"/>
</dbReference>
<organism evidence="1 2">
    <name type="scientific">Crinalium epipsammum PCC 9333</name>
    <dbReference type="NCBI Taxonomy" id="1173022"/>
    <lineage>
        <taxon>Bacteria</taxon>
        <taxon>Bacillati</taxon>
        <taxon>Cyanobacteriota</taxon>
        <taxon>Cyanophyceae</taxon>
        <taxon>Gomontiellales</taxon>
        <taxon>Gomontiellaceae</taxon>
        <taxon>Crinalium</taxon>
    </lineage>
</organism>
<dbReference type="KEGG" id="cep:Cri9333_0621"/>
<dbReference type="Proteomes" id="UP000010472">
    <property type="component" value="Chromosome"/>
</dbReference>
<reference evidence="1 2" key="1">
    <citation type="submission" date="2012-06" db="EMBL/GenBank/DDBJ databases">
        <title>Finished chromosome of genome of Crinalium epipsammum PCC 9333.</title>
        <authorList>
            <consortium name="US DOE Joint Genome Institute"/>
            <person name="Gugger M."/>
            <person name="Coursin T."/>
            <person name="Rippka R."/>
            <person name="Tandeau De Marsac N."/>
            <person name="Huntemann M."/>
            <person name="Wei C.-L."/>
            <person name="Han J."/>
            <person name="Detter J.C."/>
            <person name="Han C."/>
            <person name="Tapia R."/>
            <person name="Davenport K."/>
            <person name="Daligault H."/>
            <person name="Erkkila T."/>
            <person name="Gu W."/>
            <person name="Munk A.C.C."/>
            <person name="Teshima H."/>
            <person name="Xu Y."/>
            <person name="Chain P."/>
            <person name="Chen A."/>
            <person name="Krypides N."/>
            <person name="Mavromatis K."/>
            <person name="Markowitz V."/>
            <person name="Szeto E."/>
            <person name="Ivanova N."/>
            <person name="Mikhailova N."/>
            <person name="Ovchinnikova G."/>
            <person name="Pagani I."/>
            <person name="Pati A."/>
            <person name="Goodwin L."/>
            <person name="Peters L."/>
            <person name="Pitluck S."/>
            <person name="Woyke T."/>
            <person name="Kerfeld C."/>
        </authorList>
    </citation>
    <scope>NUCLEOTIDE SEQUENCE [LARGE SCALE GENOMIC DNA]</scope>
    <source>
        <strain evidence="1 2">PCC 9333</strain>
    </source>
</reference>